<reference evidence="3 4" key="1">
    <citation type="journal article" date="2013" name="Genome Announc.">
        <title>Complete genome sequence of Simiduia agarivorans SA1(T), a marine bacterium able to degrade a variety of polysaccharides.</title>
        <authorList>
            <person name="Lin S.Y."/>
            <person name="Shieh W.Y."/>
            <person name="Chen J.S."/>
            <person name="Tang S.L."/>
        </authorList>
    </citation>
    <scope>NUCLEOTIDE SEQUENCE [LARGE SCALE GENOMIC DNA]</scope>
    <source>
        <strain evidence="4">DSM 21679 / JCM 13881 / BCRC 17597 / SA1</strain>
    </source>
</reference>
<evidence type="ECO:0000313" key="3">
    <source>
        <dbReference type="EMBL" id="AFV00535.1"/>
    </source>
</evidence>
<dbReference type="KEGG" id="saga:M5M_17020"/>
<feature type="chain" id="PRO_5003880815" evidence="1">
    <location>
        <begin position="27"/>
        <end position="767"/>
    </location>
</feature>
<evidence type="ECO:0000313" key="4">
    <source>
        <dbReference type="Proteomes" id="UP000000466"/>
    </source>
</evidence>
<dbReference type="eggNOG" id="COG1874">
    <property type="taxonomic scope" value="Bacteria"/>
</dbReference>
<dbReference type="InterPro" id="IPR017853">
    <property type="entry name" value="GH"/>
</dbReference>
<dbReference type="InterPro" id="IPR040669">
    <property type="entry name" value="Agarase_CBM"/>
</dbReference>
<dbReference type="EMBL" id="CP003746">
    <property type="protein sequence ID" value="AFV00535.1"/>
    <property type="molecule type" value="Genomic_DNA"/>
</dbReference>
<evidence type="ECO:0000259" key="2">
    <source>
        <dbReference type="Pfam" id="PF17992"/>
    </source>
</evidence>
<name>K4KMY3_SIMAS</name>
<proteinExistence type="predicted"/>
<dbReference type="OrthoDB" id="9760450at2"/>
<organism evidence="3 4">
    <name type="scientific">Simiduia agarivorans (strain DSM 21679 / JCM 13881 / BCRC 17597 / SA1)</name>
    <dbReference type="NCBI Taxonomy" id="1117647"/>
    <lineage>
        <taxon>Bacteria</taxon>
        <taxon>Pseudomonadati</taxon>
        <taxon>Pseudomonadota</taxon>
        <taxon>Gammaproteobacteria</taxon>
        <taxon>Cellvibrionales</taxon>
        <taxon>Cellvibrionaceae</taxon>
        <taxon>Simiduia</taxon>
    </lineage>
</organism>
<dbReference type="Proteomes" id="UP000000466">
    <property type="component" value="Chromosome"/>
</dbReference>
<dbReference type="Gene3D" id="2.60.120.430">
    <property type="entry name" value="Galactose-binding lectin"/>
    <property type="match status" value="1"/>
</dbReference>
<dbReference type="SUPFAM" id="SSF51445">
    <property type="entry name" value="(Trans)glycosidases"/>
    <property type="match status" value="1"/>
</dbReference>
<dbReference type="HOGENOM" id="CLU_013448_0_0_6"/>
<feature type="domain" description="Agarase CBM-like" evidence="2">
    <location>
        <begin position="65"/>
        <end position="213"/>
    </location>
</feature>
<keyword evidence="4" id="KW-1185">Reference proteome</keyword>
<protein>
    <submittedName>
        <fullName evidence="3">Agarase</fullName>
    </submittedName>
</protein>
<dbReference type="AlphaFoldDB" id="K4KMY3"/>
<feature type="signal peptide" evidence="1">
    <location>
        <begin position="1"/>
        <end position="26"/>
    </location>
</feature>
<dbReference type="RefSeq" id="WP_015048687.1">
    <property type="nucleotide sequence ID" value="NC_018868.3"/>
</dbReference>
<keyword evidence="1" id="KW-0732">Signal</keyword>
<evidence type="ECO:0000256" key="1">
    <source>
        <dbReference type="SAM" id="SignalP"/>
    </source>
</evidence>
<dbReference type="Gene3D" id="3.20.20.80">
    <property type="entry name" value="Glycosidases"/>
    <property type="match status" value="1"/>
</dbReference>
<sequence length="767" mass="85645">MEKFTRGLLCAALATTLVACSNSTTAPEAHASKTIMLADFNSPTDGLQISTEGGAEFTRLESGELTVTFSPVEKFSKLILQPSTPWDLSGRPELNLAMDVQNMSEESIQLYIGFKNAQGRATNHSVNVAAGSTKTVYVLLAGHAAKVDLGFKHSRMPAWESDDALAFFRYGDDLLDLSALSEISLSVRGNLTPKHIRVDNIRARTNPDYPSDFHKGYVDAWGQNAKVDFPGKIQSDEQLKAAADAELAALSKSGLMPDRSRFGGWKDGPRLEATGYFRREKVDGKWWLVDPDGYLFFSHGLANVRLANLSTTTGIDFKDDSVRYVDPDAVTPEDSMGMVKVSDAVRATRYVASELRHNAFTWLPGYDDPLADHYSYRRSVFLGPVKSGETYSFYRANLERRYGETEPESYMRTWEQVTLDRFNDWGFTSMGNWVDPAFYTNEQVPYFANGWIIGNFKTLTSEVSYWADMPDAFDPEFVRRAQVTIDVIAEEIQSSPWCVGIFVDNEKSWGLREGTISQRYGLILDALSKTTADSPAKAAFVTALKQKYPTIEALNEAWGTELSGWAALSESQTFDAFPEAFVADLSMMLEMLSDQYFRVVHDALEKTLPNHLYMGVRMASWGMPDETIKASVKYSDVLSFNVYEEGLQPKLWSFLDEIDLPAVIGEFHIGATSDTGLYHPGLVQAANQQDRAQMYLAYMESILANKNLVGAHWFQYVDSPISGRAFDGENYNVGFVSATDIPYPDMVKATKAFNASVYPKRYKLGRK</sequence>
<dbReference type="PROSITE" id="PS51257">
    <property type="entry name" value="PROKAR_LIPOPROTEIN"/>
    <property type="match status" value="1"/>
</dbReference>
<dbReference type="STRING" id="1117647.M5M_17020"/>
<dbReference type="Pfam" id="PF17992">
    <property type="entry name" value="Agarase_CBM"/>
    <property type="match status" value="1"/>
</dbReference>
<gene>
    <name evidence="3" type="ordered locus">M5M_17020</name>
</gene>
<accession>K4KMY3</accession>